<dbReference type="Pfam" id="PF13847">
    <property type="entry name" value="Methyltransf_31"/>
    <property type="match status" value="1"/>
</dbReference>
<dbReference type="Proteomes" id="UP001141183">
    <property type="component" value="Unassembled WGS sequence"/>
</dbReference>
<proteinExistence type="predicted"/>
<organism evidence="2 3">
    <name type="scientific">Clostridium tertium</name>
    <dbReference type="NCBI Taxonomy" id="1559"/>
    <lineage>
        <taxon>Bacteria</taxon>
        <taxon>Bacillati</taxon>
        <taxon>Bacillota</taxon>
        <taxon>Clostridia</taxon>
        <taxon>Eubacteriales</taxon>
        <taxon>Clostridiaceae</taxon>
        <taxon>Clostridium</taxon>
    </lineage>
</organism>
<evidence type="ECO:0000313" key="3">
    <source>
        <dbReference type="Proteomes" id="UP001141183"/>
    </source>
</evidence>
<reference evidence="2" key="1">
    <citation type="submission" date="2022-05" db="EMBL/GenBank/DDBJ databases">
        <title>Draft genome sequence of Clostridium tertium strain CP3 isolated from Peru.</title>
        <authorList>
            <person name="Hurtado R."/>
            <person name="Lima L."/>
            <person name="Sousa T."/>
            <person name="Jaiswal A.K."/>
            <person name="Tiwari S."/>
            <person name="Maturrano L."/>
            <person name="Brenig B."/>
            <person name="Azevedo V."/>
        </authorList>
    </citation>
    <scope>NUCLEOTIDE SEQUENCE</scope>
    <source>
        <strain evidence="2">CP3</strain>
    </source>
</reference>
<keyword evidence="3" id="KW-1185">Reference proteome</keyword>
<dbReference type="GO" id="GO:0008168">
    <property type="term" value="F:methyltransferase activity"/>
    <property type="evidence" value="ECO:0007669"/>
    <property type="project" value="UniProtKB-KW"/>
</dbReference>
<name>A0A9X3XLN0_9CLOT</name>
<feature type="domain" description="Methyltransferase" evidence="1">
    <location>
        <begin position="5"/>
        <end position="124"/>
    </location>
</feature>
<comment type="caution">
    <text evidence="2">The sequence shown here is derived from an EMBL/GenBank/DDBJ whole genome shotgun (WGS) entry which is preliminary data.</text>
</comment>
<dbReference type="PANTHER" id="PTHR43591:SF24">
    <property type="entry name" value="2-METHOXY-6-POLYPRENYL-1,4-BENZOQUINOL METHYLASE, MITOCHONDRIAL"/>
    <property type="match status" value="1"/>
</dbReference>
<accession>A0A9X3XLN0</accession>
<dbReference type="CDD" id="cd02440">
    <property type="entry name" value="AdoMet_MTases"/>
    <property type="match status" value="1"/>
</dbReference>
<dbReference type="InterPro" id="IPR025714">
    <property type="entry name" value="Methyltranfer_dom"/>
</dbReference>
<dbReference type="SUPFAM" id="SSF53335">
    <property type="entry name" value="S-adenosyl-L-methionine-dependent methyltransferases"/>
    <property type="match status" value="1"/>
</dbReference>
<dbReference type="EMBL" id="JAMRYU010000008">
    <property type="protein sequence ID" value="MDC4240314.1"/>
    <property type="molecule type" value="Genomic_DNA"/>
</dbReference>
<dbReference type="GO" id="GO:0032259">
    <property type="term" value="P:methylation"/>
    <property type="evidence" value="ECO:0007669"/>
    <property type="project" value="UniProtKB-KW"/>
</dbReference>
<dbReference type="InterPro" id="IPR029063">
    <property type="entry name" value="SAM-dependent_MTases_sf"/>
</dbReference>
<protein>
    <submittedName>
        <fullName evidence="2">Class I SAM-dependent methyltransferase</fullName>
    </submittedName>
</protein>
<keyword evidence="2" id="KW-0808">Transferase</keyword>
<gene>
    <name evidence="2" type="ORF">NE398_09060</name>
</gene>
<dbReference type="RefSeq" id="WP_272470311.1">
    <property type="nucleotide sequence ID" value="NZ_JAMRYU010000008.1"/>
</dbReference>
<evidence type="ECO:0000313" key="2">
    <source>
        <dbReference type="EMBL" id="MDC4240314.1"/>
    </source>
</evidence>
<sequence>MIPIKKSDSILDLGAGTGYLSIPAAKIVDNIIYALDLDLKILNFIQAKAKDKNITNIKSLQGSIDKIPLSDTSIDIVLDSLVLHEFNTLSKALEEIKRVLKANGYFLCLEFEKKELNTGHKTPPRIHSSEMKQELKNAGFTIEKKLFLEDSLYVFIVKK</sequence>
<evidence type="ECO:0000259" key="1">
    <source>
        <dbReference type="Pfam" id="PF13847"/>
    </source>
</evidence>
<dbReference type="AlphaFoldDB" id="A0A9X3XLN0"/>
<dbReference type="Gene3D" id="3.40.50.150">
    <property type="entry name" value="Vaccinia Virus protein VP39"/>
    <property type="match status" value="1"/>
</dbReference>
<dbReference type="PANTHER" id="PTHR43591">
    <property type="entry name" value="METHYLTRANSFERASE"/>
    <property type="match status" value="1"/>
</dbReference>
<keyword evidence="2" id="KW-0489">Methyltransferase</keyword>